<keyword evidence="5 7" id="KW-1015">Disulfide bond</keyword>
<dbReference type="CDD" id="cd03019">
    <property type="entry name" value="DsbA_DsbA"/>
    <property type="match status" value="1"/>
</dbReference>
<evidence type="ECO:0000256" key="6">
    <source>
        <dbReference type="ARBA" id="ARBA00023284"/>
    </source>
</evidence>
<evidence type="ECO:0000256" key="9">
    <source>
        <dbReference type="SAM" id="SignalP"/>
    </source>
</evidence>
<evidence type="ECO:0000256" key="2">
    <source>
        <dbReference type="ARBA" id="ARBA00005791"/>
    </source>
</evidence>
<proteinExistence type="inferred from homology"/>
<dbReference type="PANTHER" id="PTHR35891">
    <property type="entry name" value="THIOL:DISULFIDE INTERCHANGE PROTEIN DSBA"/>
    <property type="match status" value="1"/>
</dbReference>
<dbReference type="GO" id="GO:0016491">
    <property type="term" value="F:oxidoreductase activity"/>
    <property type="evidence" value="ECO:0007669"/>
    <property type="project" value="InterPro"/>
</dbReference>
<feature type="signal peptide" evidence="9">
    <location>
        <begin position="1"/>
        <end position="23"/>
    </location>
</feature>
<dbReference type="InterPro" id="IPR050824">
    <property type="entry name" value="Thiol_disulfide_DsbA"/>
</dbReference>
<evidence type="ECO:0000256" key="4">
    <source>
        <dbReference type="ARBA" id="ARBA00022764"/>
    </source>
</evidence>
<dbReference type="EMBL" id="BAEN01000055">
    <property type="protein sequence ID" value="GAC15419.1"/>
    <property type="molecule type" value="Genomic_DNA"/>
</dbReference>
<reference evidence="11 12" key="1">
    <citation type="journal article" date="2017" name="Antonie Van Leeuwenhoek">
        <title>Rhizobium rhizosphaerae sp. nov., a novel species isolated from rice rhizosphere.</title>
        <authorList>
            <person name="Zhao J.J."/>
            <person name="Zhang J."/>
            <person name="Zhang R.J."/>
            <person name="Zhang C.W."/>
            <person name="Yin H.Q."/>
            <person name="Zhang X.X."/>
        </authorList>
    </citation>
    <scope>NUCLEOTIDE SEQUENCE [LARGE SCALE GENOMIC DNA]</scope>
    <source>
        <strain evidence="11 12">E3</strain>
    </source>
</reference>
<evidence type="ECO:0000256" key="3">
    <source>
        <dbReference type="ARBA" id="ARBA00022729"/>
    </source>
</evidence>
<dbReference type="Proteomes" id="UP000006334">
    <property type="component" value="Unassembled WGS sequence"/>
</dbReference>
<dbReference type="InterPro" id="IPR023205">
    <property type="entry name" value="DsbA/DsbL"/>
</dbReference>
<name>K6X473_9ALTE</name>
<protein>
    <recommendedName>
        <fullName evidence="7">Thiol:disulfide interchange protein</fullName>
    </recommendedName>
</protein>
<dbReference type="PIRSF" id="PIRSF001488">
    <property type="entry name" value="Tdi_protein"/>
    <property type="match status" value="1"/>
</dbReference>
<dbReference type="OrthoDB" id="9784896at2"/>
<comment type="caution">
    <text evidence="11">The sequence shown here is derived from an EMBL/GenBank/DDBJ whole genome shotgun (WGS) entry which is preliminary data.</text>
</comment>
<evidence type="ECO:0000256" key="7">
    <source>
        <dbReference type="PIRNR" id="PIRNR001488"/>
    </source>
</evidence>
<dbReference type="STRING" id="1127673.GLIP_2798"/>
<dbReference type="SUPFAM" id="SSF52833">
    <property type="entry name" value="Thioredoxin-like"/>
    <property type="match status" value="1"/>
</dbReference>
<dbReference type="RefSeq" id="WP_008845224.1">
    <property type="nucleotide sequence ID" value="NZ_BAEN01000055.1"/>
</dbReference>
<dbReference type="InterPro" id="IPR013766">
    <property type="entry name" value="Thioredoxin_domain"/>
</dbReference>
<evidence type="ECO:0000256" key="8">
    <source>
        <dbReference type="PIRSR" id="PIRSR001488-1"/>
    </source>
</evidence>
<evidence type="ECO:0000313" key="12">
    <source>
        <dbReference type="Proteomes" id="UP000006334"/>
    </source>
</evidence>
<sequence>MTFKLTRNLLVALLCALPTLALAQSKWEEGEHYTVLKDMPSQSKQVREVFSFWCPHCFTFESIAKELKNKLPSDVTFTKAHVNFMATATPETQNAATKAMLAAKQLGQADEFNTALFNAIHKERKSIESMDDILQVYSDAGGDSDKLKKLANSYGIRGAVRKNDKLTVGVRSVPTFIVNDKYKAIFGAKMTPDEYVELIIWLTSQK</sequence>
<dbReference type="InterPro" id="IPR036249">
    <property type="entry name" value="Thioredoxin-like_sf"/>
</dbReference>
<feature type="domain" description="Thioredoxin" evidence="10">
    <location>
        <begin position="11"/>
        <end position="204"/>
    </location>
</feature>
<dbReference type="Pfam" id="PF01323">
    <property type="entry name" value="DSBA"/>
    <property type="match status" value="1"/>
</dbReference>
<dbReference type="InterPro" id="IPR001853">
    <property type="entry name" value="DSBA-like_thioredoxin_dom"/>
</dbReference>
<evidence type="ECO:0000259" key="10">
    <source>
        <dbReference type="PROSITE" id="PS51352"/>
    </source>
</evidence>
<evidence type="ECO:0000313" key="11">
    <source>
        <dbReference type="EMBL" id="GAC15419.1"/>
    </source>
</evidence>
<keyword evidence="3 9" id="KW-0732">Signal</keyword>
<dbReference type="eggNOG" id="COG1651">
    <property type="taxonomic scope" value="Bacteria"/>
</dbReference>
<dbReference type="AlphaFoldDB" id="K6X473"/>
<accession>K6X473</accession>
<feature type="chain" id="PRO_5003898957" description="Thiol:disulfide interchange protein" evidence="9">
    <location>
        <begin position="24"/>
        <end position="206"/>
    </location>
</feature>
<dbReference type="Gene3D" id="3.40.30.10">
    <property type="entry name" value="Glutaredoxin"/>
    <property type="match status" value="1"/>
</dbReference>
<dbReference type="PROSITE" id="PS51352">
    <property type="entry name" value="THIOREDOXIN_2"/>
    <property type="match status" value="1"/>
</dbReference>
<feature type="disulfide bond" description="Redox-active" evidence="8">
    <location>
        <begin position="54"/>
        <end position="57"/>
    </location>
</feature>
<dbReference type="PANTHER" id="PTHR35891:SF2">
    <property type="entry name" value="THIOL:DISULFIDE INTERCHANGE PROTEIN DSBA"/>
    <property type="match status" value="1"/>
</dbReference>
<comment type="similarity">
    <text evidence="2">Belongs to the thioredoxin family. DsbA subfamily.</text>
</comment>
<keyword evidence="6" id="KW-0676">Redox-active center</keyword>
<organism evidence="11 12">
    <name type="scientific">Aliiglaciecola lipolytica E3</name>
    <dbReference type="NCBI Taxonomy" id="1127673"/>
    <lineage>
        <taxon>Bacteria</taxon>
        <taxon>Pseudomonadati</taxon>
        <taxon>Pseudomonadota</taxon>
        <taxon>Gammaproteobacteria</taxon>
        <taxon>Alteromonadales</taxon>
        <taxon>Alteromonadaceae</taxon>
        <taxon>Aliiglaciecola</taxon>
    </lineage>
</organism>
<evidence type="ECO:0000256" key="5">
    <source>
        <dbReference type="ARBA" id="ARBA00023157"/>
    </source>
</evidence>
<gene>
    <name evidence="11" type="primary">dsbA</name>
    <name evidence="11" type="ORF">GLIP_2798</name>
</gene>
<dbReference type="GO" id="GO:0042597">
    <property type="term" value="C:periplasmic space"/>
    <property type="evidence" value="ECO:0007669"/>
    <property type="project" value="UniProtKB-SubCell"/>
</dbReference>
<evidence type="ECO:0000256" key="1">
    <source>
        <dbReference type="ARBA" id="ARBA00004418"/>
    </source>
</evidence>
<keyword evidence="12" id="KW-1185">Reference proteome</keyword>
<comment type="subcellular location">
    <subcellularLocation>
        <location evidence="1 7">Periplasm</location>
    </subcellularLocation>
</comment>
<keyword evidence="4 7" id="KW-0574">Periplasm</keyword>